<proteinExistence type="predicted"/>
<dbReference type="Proteomes" id="UP001226434">
    <property type="component" value="Unassembled WGS sequence"/>
</dbReference>
<dbReference type="RefSeq" id="WP_282335423.1">
    <property type="nucleotide sequence ID" value="NZ_JASBRG010000007.1"/>
</dbReference>
<comment type="caution">
    <text evidence="1">The sequence shown here is derived from an EMBL/GenBank/DDBJ whole genome shotgun (WGS) entry which is preliminary data.</text>
</comment>
<gene>
    <name evidence="1" type="ORF">QJ048_16065</name>
</gene>
<dbReference type="Pfam" id="PF21983">
    <property type="entry name" value="NikA-like"/>
    <property type="match status" value="1"/>
</dbReference>
<reference evidence="1 2" key="1">
    <citation type="submission" date="2023-05" db="EMBL/GenBank/DDBJ databases">
        <title>Genome sequence of Pinibacter sp. MAH-24.</title>
        <authorList>
            <person name="Huq M.A."/>
        </authorList>
    </citation>
    <scope>NUCLEOTIDE SEQUENCE [LARGE SCALE GENOMIC DNA]</scope>
    <source>
        <strain evidence="1 2">MAH-24</strain>
    </source>
</reference>
<dbReference type="EMBL" id="JASBRG010000007">
    <property type="protein sequence ID" value="MDI3321312.1"/>
    <property type="molecule type" value="Genomic_DNA"/>
</dbReference>
<keyword evidence="2" id="KW-1185">Reference proteome</keyword>
<evidence type="ECO:0000313" key="2">
    <source>
        <dbReference type="Proteomes" id="UP001226434"/>
    </source>
</evidence>
<name>A0ABT6RFH9_9BACT</name>
<accession>A0ABT6RFH9</accession>
<dbReference type="InterPro" id="IPR053842">
    <property type="entry name" value="NikA-like"/>
</dbReference>
<protein>
    <submittedName>
        <fullName evidence="1">Mobilization protein</fullName>
    </submittedName>
</protein>
<sequence>MDNEEKPTKHAGGRPKKFVRRDQQLAVMCNRVERMIIETKAEKATVSVSEFLRNLALGGQVDRKVKALPKEILLFTATLNHLAANMNQVAKKRNREEELNAIERAELTVLSTQIKQFATDIKTYLK</sequence>
<evidence type="ECO:0000313" key="1">
    <source>
        <dbReference type="EMBL" id="MDI3321312.1"/>
    </source>
</evidence>
<organism evidence="1 2">
    <name type="scientific">Pinibacter soli</name>
    <dbReference type="NCBI Taxonomy" id="3044211"/>
    <lineage>
        <taxon>Bacteria</taxon>
        <taxon>Pseudomonadati</taxon>
        <taxon>Bacteroidota</taxon>
        <taxon>Chitinophagia</taxon>
        <taxon>Chitinophagales</taxon>
        <taxon>Chitinophagaceae</taxon>
        <taxon>Pinibacter</taxon>
    </lineage>
</organism>